<name>A0A1G9H768_9BACL</name>
<dbReference type="OrthoDB" id="334783at2"/>
<feature type="domain" description="Aminoglycoside phosphotransferase" evidence="1">
    <location>
        <begin position="32"/>
        <end position="265"/>
    </location>
</feature>
<accession>A0A1G9H768</accession>
<dbReference type="Pfam" id="PF01636">
    <property type="entry name" value="APH"/>
    <property type="match status" value="1"/>
</dbReference>
<reference evidence="2 3" key="1">
    <citation type="submission" date="2016-10" db="EMBL/GenBank/DDBJ databases">
        <authorList>
            <person name="de Groot N.N."/>
        </authorList>
    </citation>
    <scope>NUCLEOTIDE SEQUENCE [LARGE SCALE GENOMIC DNA]</scope>
    <source>
        <strain evidence="2 3">CGMCC 1.10239</strain>
    </source>
</reference>
<dbReference type="PANTHER" id="PTHR21310">
    <property type="entry name" value="AMINOGLYCOSIDE PHOSPHOTRANSFERASE-RELATED-RELATED"/>
    <property type="match status" value="1"/>
</dbReference>
<evidence type="ECO:0000313" key="2">
    <source>
        <dbReference type="EMBL" id="SDL08801.1"/>
    </source>
</evidence>
<proteinExistence type="predicted"/>
<evidence type="ECO:0000259" key="1">
    <source>
        <dbReference type="Pfam" id="PF01636"/>
    </source>
</evidence>
<dbReference type="InterPro" id="IPR002575">
    <property type="entry name" value="Aminoglycoside_PTrfase"/>
</dbReference>
<dbReference type="SUPFAM" id="SSF56112">
    <property type="entry name" value="Protein kinase-like (PK-like)"/>
    <property type="match status" value="1"/>
</dbReference>
<dbReference type="InterPro" id="IPR011009">
    <property type="entry name" value="Kinase-like_dom_sf"/>
</dbReference>
<keyword evidence="2" id="KW-0808">Transferase</keyword>
<dbReference type="EMBL" id="FNGM01000001">
    <property type="protein sequence ID" value="SDL08801.1"/>
    <property type="molecule type" value="Genomic_DNA"/>
</dbReference>
<gene>
    <name evidence="2" type="ORF">SAMN05216191_101732</name>
</gene>
<keyword evidence="2" id="KW-0418">Kinase</keyword>
<organism evidence="2 3">
    <name type="scientific">Paenibacillus jilunlii</name>
    <dbReference type="NCBI Taxonomy" id="682956"/>
    <lineage>
        <taxon>Bacteria</taxon>
        <taxon>Bacillati</taxon>
        <taxon>Bacillota</taxon>
        <taxon>Bacilli</taxon>
        <taxon>Bacillales</taxon>
        <taxon>Paenibacillaceae</taxon>
        <taxon>Paenibacillus</taxon>
    </lineage>
</organism>
<sequence>MESFTKVKLDDQQLRALAASTFGTDTAIISSKELTGGFFNSAYDLELSDGRSVILKIAPAAETETLSYEKDIMRAEVEALRLVLAAGTVPVPAVYGFDESLELIPSPYFFMEKVEGYPYIEVKDNLPDEVKISIERELGRYQRLINGIKGERFGLFGQPPDTAGRTWRETFTAMIHNVLDDGQRLGAVLPASYDEIKQGLEKYFPALDEVTEPRLIHWDLWNGNIFVKDGVIVSIIDWERALWGDVLMEYYFRHFENSPAFFEGYGATFDSPNERLRIKLYDLYLDLILVIECYSRQYKDENHVRWAFENLQETLKEFVGNDNINYND</sequence>
<dbReference type="InterPro" id="IPR051678">
    <property type="entry name" value="AGP_Transferase"/>
</dbReference>
<evidence type="ECO:0000313" key="3">
    <source>
        <dbReference type="Proteomes" id="UP000182783"/>
    </source>
</evidence>
<dbReference type="RefSeq" id="WP_062521633.1">
    <property type="nucleotide sequence ID" value="NZ_CP048429.1"/>
</dbReference>
<dbReference type="AlphaFoldDB" id="A0A1G9H768"/>
<dbReference type="Gene3D" id="3.90.1200.10">
    <property type="match status" value="1"/>
</dbReference>
<dbReference type="Gene3D" id="3.30.200.20">
    <property type="entry name" value="Phosphorylase Kinase, domain 1"/>
    <property type="match status" value="1"/>
</dbReference>
<protein>
    <submittedName>
        <fullName evidence="2">Predicted kinase, aminoglycoside phosphotransferase (APT) family</fullName>
    </submittedName>
</protein>
<dbReference type="PANTHER" id="PTHR21310:SF15">
    <property type="entry name" value="AMINOGLYCOSIDE PHOSPHOTRANSFERASE DOMAIN-CONTAINING PROTEIN"/>
    <property type="match status" value="1"/>
</dbReference>
<dbReference type="Proteomes" id="UP000182783">
    <property type="component" value="Unassembled WGS sequence"/>
</dbReference>
<dbReference type="GO" id="GO:0016301">
    <property type="term" value="F:kinase activity"/>
    <property type="evidence" value="ECO:0007669"/>
    <property type="project" value="UniProtKB-KW"/>
</dbReference>